<accession>A0AAV9UCF0</accession>
<proteinExistence type="predicted"/>
<feature type="compositionally biased region" description="Polar residues" evidence="1">
    <location>
        <begin position="432"/>
        <end position="451"/>
    </location>
</feature>
<feature type="region of interest" description="Disordered" evidence="1">
    <location>
        <begin position="426"/>
        <end position="451"/>
    </location>
</feature>
<dbReference type="AlphaFoldDB" id="A0AAV9UCF0"/>
<dbReference type="InterPro" id="IPR036047">
    <property type="entry name" value="F-box-like_dom_sf"/>
</dbReference>
<evidence type="ECO:0000259" key="2">
    <source>
        <dbReference type="PROSITE" id="PS50181"/>
    </source>
</evidence>
<organism evidence="3 4">
    <name type="scientific">Orbilia blumenaviensis</name>
    <dbReference type="NCBI Taxonomy" id="1796055"/>
    <lineage>
        <taxon>Eukaryota</taxon>
        <taxon>Fungi</taxon>
        <taxon>Dikarya</taxon>
        <taxon>Ascomycota</taxon>
        <taxon>Pezizomycotina</taxon>
        <taxon>Orbiliomycetes</taxon>
        <taxon>Orbiliales</taxon>
        <taxon>Orbiliaceae</taxon>
        <taxon>Orbilia</taxon>
    </lineage>
</organism>
<keyword evidence="4" id="KW-1185">Reference proteome</keyword>
<gene>
    <name evidence="3" type="ORF">TWF730_001768</name>
</gene>
<evidence type="ECO:0000313" key="4">
    <source>
        <dbReference type="Proteomes" id="UP001373714"/>
    </source>
</evidence>
<dbReference type="SUPFAM" id="SSF81383">
    <property type="entry name" value="F-box domain"/>
    <property type="match status" value="1"/>
</dbReference>
<evidence type="ECO:0000256" key="1">
    <source>
        <dbReference type="SAM" id="MobiDB-lite"/>
    </source>
</evidence>
<dbReference type="Proteomes" id="UP001373714">
    <property type="component" value="Unassembled WGS sequence"/>
</dbReference>
<dbReference type="EMBL" id="JAVHNS010000011">
    <property type="protein sequence ID" value="KAK6339991.1"/>
    <property type="molecule type" value="Genomic_DNA"/>
</dbReference>
<dbReference type="CDD" id="cd09917">
    <property type="entry name" value="F-box_SF"/>
    <property type="match status" value="1"/>
</dbReference>
<dbReference type="InterPro" id="IPR001810">
    <property type="entry name" value="F-box_dom"/>
</dbReference>
<feature type="domain" description="F-box" evidence="2">
    <location>
        <begin position="4"/>
        <end position="51"/>
    </location>
</feature>
<dbReference type="PROSITE" id="PS50181">
    <property type="entry name" value="FBOX"/>
    <property type="match status" value="1"/>
</dbReference>
<protein>
    <recommendedName>
        <fullName evidence="2">F-box domain-containing protein</fullName>
    </recommendedName>
</protein>
<dbReference type="Pfam" id="PF12937">
    <property type="entry name" value="F-box-like"/>
    <property type="match status" value="1"/>
</dbReference>
<evidence type="ECO:0000313" key="3">
    <source>
        <dbReference type="EMBL" id="KAK6339991.1"/>
    </source>
</evidence>
<comment type="caution">
    <text evidence="3">The sequence shown here is derived from an EMBL/GenBank/DDBJ whole genome shotgun (WGS) entry which is preliminary data.</text>
</comment>
<name>A0AAV9UCF0_9PEZI</name>
<dbReference type="Gene3D" id="1.20.1280.50">
    <property type="match status" value="1"/>
</dbReference>
<reference evidence="3 4" key="1">
    <citation type="submission" date="2019-10" db="EMBL/GenBank/DDBJ databases">
        <authorList>
            <person name="Palmer J.M."/>
        </authorList>
    </citation>
    <scope>NUCLEOTIDE SEQUENCE [LARGE SCALE GENOMIC DNA]</scope>
    <source>
        <strain evidence="3 4">TWF730</strain>
    </source>
</reference>
<sequence length="451" mass="51215">MASPPTLLDLPHELLHHIFLHVDPADLARVRLICRFLDRYLKKNELLFKQLYLLSWDEPIEEAPFNLGSTWEKRLQNAVWLQKVLQSRNIDSKLNDYQKTAQLILALLYVRNSTTSKNLNFLEQVFDKLNLDALLCRSSLFEPEGAGDVTHGAASTEFERQLSAKLHCYYGIPIDPRTRKSNPTHPWARSRVYDLRNYDTNTMWGPFRADGSGRVDWEKMEAIMIVLGFNMKILVEESDVPFNAIWAVRFRGAVPYSAPYQKHSLANELELSLDARDPYGVTGTWLRVVCFLDYHDFYAFNFGSTAPADGGPRPPIDIREAIRFLKLGINVTKIEPPGPDDGQALPVVHFKGVSRLMHAFWDPNANSALTGTVRLTREGEIRWTSFSTFQGEERWRSEGIQVGGPCTARGVLGTWFDKDLDPHGPAGPTAFWKTSNEVDPNLSEPNQDANL</sequence>
<dbReference type="SMART" id="SM00256">
    <property type="entry name" value="FBOX"/>
    <property type="match status" value="1"/>
</dbReference>